<dbReference type="AlphaFoldDB" id="A0A9J6AKP3"/>
<dbReference type="Proteomes" id="UP000824120">
    <property type="component" value="Chromosome 2"/>
</dbReference>
<organism evidence="1 2">
    <name type="scientific">Solanum commersonii</name>
    <name type="common">Commerson's wild potato</name>
    <name type="synonym">Commerson's nightshade</name>
    <dbReference type="NCBI Taxonomy" id="4109"/>
    <lineage>
        <taxon>Eukaryota</taxon>
        <taxon>Viridiplantae</taxon>
        <taxon>Streptophyta</taxon>
        <taxon>Embryophyta</taxon>
        <taxon>Tracheophyta</taxon>
        <taxon>Spermatophyta</taxon>
        <taxon>Magnoliopsida</taxon>
        <taxon>eudicotyledons</taxon>
        <taxon>Gunneridae</taxon>
        <taxon>Pentapetalae</taxon>
        <taxon>asterids</taxon>
        <taxon>lamiids</taxon>
        <taxon>Solanales</taxon>
        <taxon>Solanaceae</taxon>
        <taxon>Solanoideae</taxon>
        <taxon>Solaneae</taxon>
        <taxon>Solanum</taxon>
    </lineage>
</organism>
<name>A0A9J6AKP3_SOLCO</name>
<evidence type="ECO:0000313" key="2">
    <source>
        <dbReference type="Proteomes" id="UP000824120"/>
    </source>
</evidence>
<dbReference type="EMBL" id="JACXVP010000002">
    <property type="protein sequence ID" value="KAG5624634.1"/>
    <property type="molecule type" value="Genomic_DNA"/>
</dbReference>
<evidence type="ECO:0000313" key="1">
    <source>
        <dbReference type="EMBL" id="KAG5624634.1"/>
    </source>
</evidence>
<accession>A0A9J6AKP3</accession>
<keyword evidence="2" id="KW-1185">Reference proteome</keyword>
<comment type="caution">
    <text evidence="1">The sequence shown here is derived from an EMBL/GenBank/DDBJ whole genome shotgun (WGS) entry which is preliminary data.</text>
</comment>
<reference evidence="1 2" key="1">
    <citation type="submission" date="2020-09" db="EMBL/GenBank/DDBJ databases">
        <title>De no assembly of potato wild relative species, Solanum commersonii.</title>
        <authorList>
            <person name="Cho K."/>
        </authorList>
    </citation>
    <scope>NUCLEOTIDE SEQUENCE [LARGE SCALE GENOMIC DNA]</scope>
    <source>
        <strain evidence="1">LZ3.2</strain>
        <tissue evidence="1">Leaf</tissue>
    </source>
</reference>
<sequence length="81" mass="8950">MYLKFITNKGCGGVGAFYPPNVGLSGVNPDLVWLQCGYRTPDGKPGDFPGVNPDLVGLQCGYRTPDGKPKKKRKKVFKIYW</sequence>
<protein>
    <submittedName>
        <fullName evidence="1">Uncharacterized protein</fullName>
    </submittedName>
</protein>
<proteinExistence type="predicted"/>
<gene>
    <name evidence="1" type="ORF">H5410_009852</name>
</gene>